<accession>A0A3A2ZUG9</accession>
<dbReference type="OrthoDB" id="5419608at2759"/>
<dbReference type="EMBL" id="MVGC01000288">
    <property type="protein sequence ID" value="RJE20651.1"/>
    <property type="molecule type" value="Genomic_DNA"/>
</dbReference>
<organism evidence="2 3">
    <name type="scientific">Aspergillus sclerotialis</name>
    <dbReference type="NCBI Taxonomy" id="2070753"/>
    <lineage>
        <taxon>Eukaryota</taxon>
        <taxon>Fungi</taxon>
        <taxon>Dikarya</taxon>
        <taxon>Ascomycota</taxon>
        <taxon>Pezizomycotina</taxon>
        <taxon>Eurotiomycetes</taxon>
        <taxon>Eurotiomycetidae</taxon>
        <taxon>Eurotiales</taxon>
        <taxon>Aspergillaceae</taxon>
        <taxon>Aspergillus</taxon>
        <taxon>Aspergillus subgen. Polypaecilum</taxon>
    </lineage>
</organism>
<sequence length="164" mass="17137">MKLLNTVVLVASALLAADPATAKDNDDYDVQSYLSEHGFSTITGATATSLADALKSVYTSIHTRTEYLSAWSVLYTAVPTKVAESLQASGYTYFATTAAPDWYTGLPKDVKKELMKEQDAVESVVDKVLKITSSSTGGAMQQTAAPVMAGGVAAAGFLGAVAML</sequence>
<evidence type="ECO:0000256" key="1">
    <source>
        <dbReference type="SAM" id="SignalP"/>
    </source>
</evidence>
<dbReference type="AlphaFoldDB" id="A0A3A2ZUG9"/>
<evidence type="ECO:0000313" key="2">
    <source>
        <dbReference type="EMBL" id="RJE20651.1"/>
    </source>
</evidence>
<name>A0A3A2ZUG9_9EURO</name>
<reference evidence="3" key="1">
    <citation type="submission" date="2017-02" db="EMBL/GenBank/DDBJ databases">
        <authorList>
            <person name="Tafer H."/>
            <person name="Lopandic K."/>
        </authorList>
    </citation>
    <scope>NUCLEOTIDE SEQUENCE [LARGE SCALE GENOMIC DNA]</scope>
    <source>
        <strain evidence="3">CBS 366.77</strain>
    </source>
</reference>
<evidence type="ECO:0000313" key="3">
    <source>
        <dbReference type="Proteomes" id="UP000266188"/>
    </source>
</evidence>
<feature type="signal peptide" evidence="1">
    <location>
        <begin position="1"/>
        <end position="22"/>
    </location>
</feature>
<dbReference type="Proteomes" id="UP000266188">
    <property type="component" value="Unassembled WGS sequence"/>
</dbReference>
<protein>
    <submittedName>
        <fullName evidence="2">Uncharacterized protein</fullName>
    </submittedName>
</protein>
<keyword evidence="3" id="KW-1185">Reference proteome</keyword>
<keyword evidence="1" id="KW-0732">Signal</keyword>
<comment type="caution">
    <text evidence="2">The sequence shown here is derived from an EMBL/GenBank/DDBJ whole genome shotgun (WGS) entry which is preliminary data.</text>
</comment>
<gene>
    <name evidence="2" type="ORF">PHISCL_07017</name>
</gene>
<proteinExistence type="predicted"/>
<feature type="chain" id="PRO_5017295523" evidence="1">
    <location>
        <begin position="23"/>
        <end position="164"/>
    </location>
</feature>